<evidence type="ECO:0000313" key="1">
    <source>
        <dbReference type="EMBL" id="MCO8275271.1"/>
    </source>
</evidence>
<evidence type="ECO:0000313" key="2">
    <source>
        <dbReference type="Proteomes" id="UP001523369"/>
    </source>
</evidence>
<proteinExistence type="predicted"/>
<dbReference type="Proteomes" id="UP001523369">
    <property type="component" value="Unassembled WGS sequence"/>
</dbReference>
<comment type="caution">
    <text evidence="1">The sequence shown here is derived from an EMBL/GenBank/DDBJ whole genome shotgun (WGS) entry which is preliminary data.</text>
</comment>
<keyword evidence="2" id="KW-1185">Reference proteome</keyword>
<accession>A0ABT1DZ07</accession>
<reference evidence="1 2" key="1">
    <citation type="submission" date="2022-06" db="EMBL/GenBank/DDBJ databases">
        <title>New Species of the Genus Actinoplanes, ActinopZanes ferrugineus.</title>
        <authorList>
            <person name="Ding P."/>
        </authorList>
    </citation>
    <scope>NUCLEOTIDE SEQUENCE [LARGE SCALE GENOMIC DNA]</scope>
    <source>
        <strain evidence="1 2">TRM88003</strain>
    </source>
</reference>
<organism evidence="1 2">
    <name type="scientific">Paractinoplanes aksuensis</name>
    <dbReference type="NCBI Taxonomy" id="2939490"/>
    <lineage>
        <taxon>Bacteria</taxon>
        <taxon>Bacillati</taxon>
        <taxon>Actinomycetota</taxon>
        <taxon>Actinomycetes</taxon>
        <taxon>Micromonosporales</taxon>
        <taxon>Micromonosporaceae</taxon>
        <taxon>Paractinoplanes</taxon>
    </lineage>
</organism>
<gene>
    <name evidence="1" type="ORF">M1L60_32285</name>
</gene>
<sequence length="70" mass="8150">MRWWPEWLPVVRYDGSYLFVVCGVPRTSHSAVHRWDDVPDDPYTVQAPVLGRRGDRVRRAVGGRPLYVLD</sequence>
<name>A0ABT1DZ07_9ACTN</name>
<dbReference type="EMBL" id="JAMYJR010000036">
    <property type="protein sequence ID" value="MCO8275271.1"/>
    <property type="molecule type" value="Genomic_DNA"/>
</dbReference>
<protein>
    <submittedName>
        <fullName evidence="1">Uncharacterized protein</fullName>
    </submittedName>
</protein>
<dbReference type="RefSeq" id="WP_253241338.1">
    <property type="nucleotide sequence ID" value="NZ_JAMYJR010000036.1"/>
</dbReference>